<dbReference type="Gene3D" id="3.30.450.40">
    <property type="match status" value="1"/>
</dbReference>
<comment type="caution">
    <text evidence="6">The sequence shown here is derived from an EMBL/GenBank/DDBJ whole genome shotgun (WGS) entry which is preliminary data.</text>
</comment>
<dbReference type="PROSITE" id="PS50801">
    <property type="entry name" value="STAS"/>
    <property type="match status" value="2"/>
</dbReference>
<dbReference type="InterPro" id="IPR005561">
    <property type="entry name" value="ANTAR"/>
</dbReference>
<evidence type="ECO:0000256" key="1">
    <source>
        <dbReference type="ARBA" id="ARBA00023015"/>
    </source>
</evidence>
<evidence type="ECO:0000313" key="7">
    <source>
        <dbReference type="Proteomes" id="UP001501391"/>
    </source>
</evidence>
<accession>A0ABP5NSG4</accession>
<evidence type="ECO:0000313" key="6">
    <source>
        <dbReference type="EMBL" id="GAA2200973.1"/>
    </source>
</evidence>
<dbReference type="Proteomes" id="UP001501391">
    <property type="component" value="Unassembled WGS sequence"/>
</dbReference>
<dbReference type="Pfam" id="PF03861">
    <property type="entry name" value="ANTAR"/>
    <property type="match status" value="1"/>
</dbReference>
<dbReference type="InterPro" id="IPR002645">
    <property type="entry name" value="STAS_dom"/>
</dbReference>
<dbReference type="Gene3D" id="3.30.750.24">
    <property type="entry name" value="STAS domain"/>
    <property type="match status" value="2"/>
</dbReference>
<keyword evidence="1" id="KW-0805">Transcription regulation</keyword>
<dbReference type="PANTHER" id="PTHR33495">
    <property type="entry name" value="ANTI-SIGMA FACTOR ANTAGONIST TM_1081-RELATED-RELATED"/>
    <property type="match status" value="1"/>
</dbReference>
<gene>
    <name evidence="6" type="ORF">GCM10009787_54000</name>
</gene>
<dbReference type="EMBL" id="BAAAOQ010000019">
    <property type="protein sequence ID" value="GAA2200973.1"/>
    <property type="molecule type" value="Genomic_DNA"/>
</dbReference>
<feature type="domain" description="STAS" evidence="4">
    <location>
        <begin position="24"/>
        <end position="138"/>
    </location>
</feature>
<dbReference type="InterPro" id="IPR036388">
    <property type="entry name" value="WH-like_DNA-bd_sf"/>
</dbReference>
<feature type="domain" description="STAS" evidence="4">
    <location>
        <begin position="227"/>
        <end position="329"/>
    </location>
</feature>
<keyword evidence="2" id="KW-0804">Transcription</keyword>
<evidence type="ECO:0000256" key="3">
    <source>
        <dbReference type="SAM" id="MobiDB-lite"/>
    </source>
</evidence>
<dbReference type="CDD" id="cd07043">
    <property type="entry name" value="STAS_anti-anti-sigma_factors"/>
    <property type="match status" value="2"/>
</dbReference>
<dbReference type="InterPro" id="IPR036513">
    <property type="entry name" value="STAS_dom_sf"/>
</dbReference>
<dbReference type="RefSeq" id="WP_346163733.1">
    <property type="nucleotide sequence ID" value="NZ_BAAAOQ010000019.1"/>
</dbReference>
<sequence length="616" mass="65312">MDIGQPSPSRVRPGGPAPLLLQTVHERRTGLGGISVLKARGTVDATNAPRFAEALAEHVADADRAAEHPLLDLSEVYLACADAVRSLDRATGPLARAGRALPVVQPRPHVREALTAAGLPGIRLHASLTSALDALTGRGPAAQEPARAEPGGPGRSPRGAPPRPPGRTARLRAADLPCNVVQRPGRGRSTSSGRPSLGDAMKPSFGRPAVSAPLVIESSVVEGLPAEGALLLRMSGSLDAHGADAWSAELRGHLERADRAGLRPVLDMAHVQLGGAAVLRTLSETTRARAGRPDLIIVRARPGVREAVHLARLDGVQLYATLDEALRELARAASRVEELPVWRSQMADPLRPSYDDLHKEVRALRARVRTAPVIGMAQGTLMARYGLPDPGSAFRVLREASQRFNVPLRVLVSAVVVARPPDGEVWFPGRRSLPVPQLRILGRGGRDPRCRRQMIDAVLHEALAIGRAPAGYVQLVDPAVNALMPETHHGCADTFLDDLVRGRGDGTADAAARARGRQVSVPDVATDAQLSDDCRRALLATGAHAVRSVPVLSSAGSCTGVITLHWPDAGHRPTAAQAEALGLLASDTAAWLSWYHRTVLLDALEHLHRTLARPAP</sequence>
<dbReference type="SMART" id="SM01012">
    <property type="entry name" value="ANTAR"/>
    <property type="match status" value="1"/>
</dbReference>
<dbReference type="SUPFAM" id="SSF55781">
    <property type="entry name" value="GAF domain-like"/>
    <property type="match status" value="1"/>
</dbReference>
<name>A0ABP5NSG4_9ACTN</name>
<feature type="region of interest" description="Disordered" evidence="3">
    <location>
        <begin position="137"/>
        <end position="204"/>
    </location>
</feature>
<dbReference type="Gene3D" id="1.10.10.10">
    <property type="entry name" value="Winged helix-like DNA-binding domain superfamily/Winged helix DNA-binding domain"/>
    <property type="match status" value="1"/>
</dbReference>
<feature type="compositionally biased region" description="Low complexity" evidence="3">
    <location>
        <begin position="137"/>
        <end position="158"/>
    </location>
</feature>
<evidence type="ECO:0000259" key="5">
    <source>
        <dbReference type="PROSITE" id="PS50921"/>
    </source>
</evidence>
<evidence type="ECO:0000256" key="2">
    <source>
        <dbReference type="ARBA" id="ARBA00023163"/>
    </source>
</evidence>
<dbReference type="PANTHER" id="PTHR33495:SF2">
    <property type="entry name" value="ANTI-SIGMA FACTOR ANTAGONIST TM_1081-RELATED"/>
    <property type="match status" value="1"/>
</dbReference>
<feature type="domain" description="ANTAR" evidence="5">
    <location>
        <begin position="354"/>
        <end position="416"/>
    </location>
</feature>
<dbReference type="PROSITE" id="PS50921">
    <property type="entry name" value="ANTAR"/>
    <property type="match status" value="1"/>
</dbReference>
<keyword evidence="7" id="KW-1185">Reference proteome</keyword>
<dbReference type="Pfam" id="PF01740">
    <property type="entry name" value="STAS"/>
    <property type="match status" value="2"/>
</dbReference>
<dbReference type="SUPFAM" id="SSF52091">
    <property type="entry name" value="SpoIIaa-like"/>
    <property type="match status" value="2"/>
</dbReference>
<organism evidence="6 7">
    <name type="scientific">Streptomyces bangladeshensis</name>
    <dbReference type="NCBI Taxonomy" id="295352"/>
    <lineage>
        <taxon>Bacteria</taxon>
        <taxon>Bacillati</taxon>
        <taxon>Actinomycetota</taxon>
        <taxon>Actinomycetes</taxon>
        <taxon>Kitasatosporales</taxon>
        <taxon>Streptomycetaceae</taxon>
        <taxon>Streptomyces</taxon>
    </lineage>
</organism>
<feature type="compositionally biased region" description="Low complexity" evidence="3">
    <location>
        <begin position="183"/>
        <end position="198"/>
    </location>
</feature>
<reference evidence="7" key="1">
    <citation type="journal article" date="2019" name="Int. J. Syst. Evol. Microbiol.">
        <title>The Global Catalogue of Microorganisms (GCM) 10K type strain sequencing project: providing services to taxonomists for standard genome sequencing and annotation.</title>
        <authorList>
            <consortium name="The Broad Institute Genomics Platform"/>
            <consortium name="The Broad Institute Genome Sequencing Center for Infectious Disease"/>
            <person name="Wu L."/>
            <person name="Ma J."/>
        </authorList>
    </citation>
    <scope>NUCLEOTIDE SEQUENCE [LARGE SCALE GENOMIC DNA]</scope>
    <source>
        <strain evidence="7">JCM 14924</strain>
    </source>
</reference>
<evidence type="ECO:0008006" key="8">
    <source>
        <dbReference type="Google" id="ProtNLM"/>
    </source>
</evidence>
<protein>
    <recommendedName>
        <fullName evidence="8">STAS domain-containing protein</fullName>
    </recommendedName>
</protein>
<dbReference type="InterPro" id="IPR029016">
    <property type="entry name" value="GAF-like_dom_sf"/>
</dbReference>
<proteinExistence type="predicted"/>
<evidence type="ECO:0000259" key="4">
    <source>
        <dbReference type="PROSITE" id="PS50801"/>
    </source>
</evidence>